<comment type="caution">
    <text evidence="1">The sequence shown here is derived from an EMBL/GenBank/DDBJ whole genome shotgun (WGS) entry which is preliminary data.</text>
</comment>
<keyword evidence="2" id="KW-1185">Reference proteome</keyword>
<protein>
    <submittedName>
        <fullName evidence="1">Uncharacterized protein</fullName>
    </submittedName>
</protein>
<name>A0A5N5SX68_9CRUS</name>
<dbReference type="AlphaFoldDB" id="A0A5N5SX68"/>
<dbReference type="Proteomes" id="UP000326759">
    <property type="component" value="Unassembled WGS sequence"/>
</dbReference>
<evidence type="ECO:0000313" key="2">
    <source>
        <dbReference type="Proteomes" id="UP000326759"/>
    </source>
</evidence>
<proteinExistence type="predicted"/>
<dbReference type="EMBL" id="SEYY01019230">
    <property type="protein sequence ID" value="KAB7498498.1"/>
    <property type="molecule type" value="Genomic_DNA"/>
</dbReference>
<organism evidence="1 2">
    <name type="scientific">Armadillidium nasatum</name>
    <dbReference type="NCBI Taxonomy" id="96803"/>
    <lineage>
        <taxon>Eukaryota</taxon>
        <taxon>Metazoa</taxon>
        <taxon>Ecdysozoa</taxon>
        <taxon>Arthropoda</taxon>
        <taxon>Crustacea</taxon>
        <taxon>Multicrustacea</taxon>
        <taxon>Malacostraca</taxon>
        <taxon>Eumalacostraca</taxon>
        <taxon>Peracarida</taxon>
        <taxon>Isopoda</taxon>
        <taxon>Oniscidea</taxon>
        <taxon>Crinocheta</taxon>
        <taxon>Armadillidiidae</taxon>
        <taxon>Armadillidium</taxon>
    </lineage>
</organism>
<gene>
    <name evidence="1" type="ORF">Anas_11984</name>
</gene>
<accession>A0A5N5SX68</accession>
<dbReference type="OrthoDB" id="75343at2759"/>
<sequence length="56" mass="6701">MEDNNKIPTFTVREVNEICKFLVLNQRRPRDELIIPKTYFPVNFTNERREANCSSI</sequence>
<reference evidence="1 2" key="1">
    <citation type="journal article" date="2019" name="PLoS Biol.">
        <title>Sex chromosomes control vertical transmission of feminizing Wolbachia symbionts in an isopod.</title>
        <authorList>
            <person name="Becking T."/>
            <person name="Chebbi M.A."/>
            <person name="Giraud I."/>
            <person name="Moumen B."/>
            <person name="Laverre T."/>
            <person name="Caubet Y."/>
            <person name="Peccoud J."/>
            <person name="Gilbert C."/>
            <person name="Cordaux R."/>
        </authorList>
    </citation>
    <scope>NUCLEOTIDE SEQUENCE [LARGE SCALE GENOMIC DNA]</scope>
    <source>
        <strain evidence="1">ANa2</strain>
        <tissue evidence="1">Whole body excluding digestive tract and cuticle</tissue>
    </source>
</reference>
<evidence type="ECO:0000313" key="1">
    <source>
        <dbReference type="EMBL" id="KAB7498498.1"/>
    </source>
</evidence>